<reference evidence="1" key="1">
    <citation type="submission" date="2022-12" db="EMBL/GenBank/DDBJ databases">
        <title>Chromosome-level genome assembly of the bean flower thrips Megalurothrips usitatus.</title>
        <authorList>
            <person name="Ma L."/>
            <person name="Liu Q."/>
            <person name="Li H."/>
            <person name="Cai W."/>
        </authorList>
    </citation>
    <scope>NUCLEOTIDE SEQUENCE</scope>
    <source>
        <strain evidence="1">Cailab_2022a</strain>
    </source>
</reference>
<dbReference type="AlphaFoldDB" id="A0AAV7XRG8"/>
<dbReference type="Pfam" id="PF02995">
    <property type="entry name" value="DUF229"/>
    <property type="match status" value="1"/>
</dbReference>
<dbReference type="InterPro" id="IPR017850">
    <property type="entry name" value="Alkaline_phosphatase_core_sf"/>
</dbReference>
<dbReference type="PANTHER" id="PTHR10974">
    <property type="entry name" value="FI08016P-RELATED"/>
    <property type="match status" value="1"/>
</dbReference>
<name>A0AAV7XRG8_9NEOP</name>
<proteinExistence type="predicted"/>
<gene>
    <name evidence="1" type="ORF">ONE63_007259</name>
</gene>
<dbReference type="SUPFAM" id="SSF53649">
    <property type="entry name" value="Alkaline phosphatase-like"/>
    <property type="match status" value="1"/>
</dbReference>
<organism evidence="1 2">
    <name type="scientific">Megalurothrips usitatus</name>
    <name type="common">bean blossom thrips</name>
    <dbReference type="NCBI Taxonomy" id="439358"/>
    <lineage>
        <taxon>Eukaryota</taxon>
        <taxon>Metazoa</taxon>
        <taxon>Ecdysozoa</taxon>
        <taxon>Arthropoda</taxon>
        <taxon>Hexapoda</taxon>
        <taxon>Insecta</taxon>
        <taxon>Pterygota</taxon>
        <taxon>Neoptera</taxon>
        <taxon>Paraneoptera</taxon>
        <taxon>Thysanoptera</taxon>
        <taxon>Terebrantia</taxon>
        <taxon>Thripoidea</taxon>
        <taxon>Thripidae</taxon>
        <taxon>Megalurothrips</taxon>
    </lineage>
</organism>
<dbReference type="EMBL" id="JAPTSV010000004">
    <property type="protein sequence ID" value="KAJ1528890.1"/>
    <property type="molecule type" value="Genomic_DNA"/>
</dbReference>
<evidence type="ECO:0000313" key="2">
    <source>
        <dbReference type="Proteomes" id="UP001075354"/>
    </source>
</evidence>
<dbReference type="GO" id="GO:0005615">
    <property type="term" value="C:extracellular space"/>
    <property type="evidence" value="ECO:0007669"/>
    <property type="project" value="TreeGrafter"/>
</dbReference>
<protein>
    <submittedName>
        <fullName evidence="1">Uncharacterized protein</fullName>
    </submittedName>
</protein>
<evidence type="ECO:0000313" key="1">
    <source>
        <dbReference type="EMBL" id="KAJ1528890.1"/>
    </source>
</evidence>
<accession>A0AAV7XRG8</accession>
<sequence>MGRMMMFRFVNNPRRLFYIILLTCCLYGVILVLRTALDGNFEDLERSLQLFFDFSTFLLYHCDQLFRHVGQVCRHPVLPVYAPEMMKFIKKVDKFHCSSEKNWVEVNGSTAVITDQAKALNGEIECSFTDINRNNEYTTSDGLTTSTHTQYNLEASDFVKVYCKSDNGNYWNSNLAGIRHSEEIVDRIGWDQVPADALGLSVVMWGMDSISRNNFIRKLPRTYKFLTEVLGALVLEGYNIVGDGTPQALIPILTGSTELELPETRKRKGSKATYVDIYPFIWNDFRANGYVTGYVEDQPSIGTFTYRLKGFNKAPVDHYGRSFYLAAESQWHNDKRCLGSLECHKIMLQYTENLMSVYRDKPHFMLSFFAQLSHDDVNIVGTIDDDLHEWFVGVHERGFLNDTLLIVFSDHGPRFADIRQTIQGKQEERLPFFSFVFPPWFKQKHPEAYQNFLTNTKRLTTPFDIHATLKHVINFPTKFRENSLSNRSMSLFNKIPLARSCAHAQIEAHWCACLDWDILNPGDSIVQDGAKEFVKFLNNYTQPERKMCAELSLNEVIWSARLRPNQKLLAFHHSSDPDGFKPDLSGSQRATIEMLQIKLRTSPGNGLYEVSMSHNLLTGTYNIRIQDVSRINKYGNAAHCIMDSNQDLRKYCFCKELPPVS</sequence>
<keyword evidence="2" id="KW-1185">Reference proteome</keyword>
<dbReference type="Proteomes" id="UP001075354">
    <property type="component" value="Chromosome 4"/>
</dbReference>
<dbReference type="InterPro" id="IPR004245">
    <property type="entry name" value="DUF229"/>
</dbReference>
<dbReference type="Gene3D" id="3.40.720.10">
    <property type="entry name" value="Alkaline Phosphatase, subunit A"/>
    <property type="match status" value="1"/>
</dbReference>
<comment type="caution">
    <text evidence="1">The sequence shown here is derived from an EMBL/GenBank/DDBJ whole genome shotgun (WGS) entry which is preliminary data.</text>
</comment>
<dbReference type="PANTHER" id="PTHR10974:SF73">
    <property type="entry name" value="FI21235P1"/>
    <property type="match status" value="1"/>
</dbReference>
<dbReference type="CDD" id="cd16021">
    <property type="entry name" value="ALP_like"/>
    <property type="match status" value="1"/>
</dbReference>
<dbReference type="FunFam" id="3.40.720.10:FF:000017">
    <property type="entry name" value="Predicted protein"/>
    <property type="match status" value="1"/>
</dbReference>